<dbReference type="AlphaFoldDB" id="I3UXA2"/>
<organism evidence="1 2">
    <name type="scientific">Pseudomonas putida ND6</name>
    <dbReference type="NCBI Taxonomy" id="231023"/>
    <lineage>
        <taxon>Bacteria</taxon>
        <taxon>Pseudomonadati</taxon>
        <taxon>Pseudomonadota</taxon>
        <taxon>Gammaproteobacteria</taxon>
        <taxon>Pseudomonadales</taxon>
        <taxon>Pseudomonadaceae</taxon>
        <taxon>Pseudomonas</taxon>
    </lineage>
</organism>
<gene>
    <name evidence="1" type="ORF">YSA_06200</name>
</gene>
<dbReference type="EMBL" id="CP003588">
    <property type="protein sequence ID" value="AFK70123.1"/>
    <property type="molecule type" value="Genomic_DNA"/>
</dbReference>
<dbReference type="KEGG" id="ppi:YSA_06200"/>
<reference evidence="1 2" key="1">
    <citation type="journal article" date="2012" name="J. Bacteriol.">
        <title>Complete Genome Sequence of the Naphthalene-Degrading Pseudomonas putida Strain ND6.</title>
        <authorList>
            <person name="Li S."/>
            <person name="Zhao H."/>
            <person name="Li Y."/>
            <person name="Niu S."/>
            <person name="Cai B."/>
        </authorList>
    </citation>
    <scope>NUCLEOTIDE SEQUENCE [LARGE SCALE GENOMIC DNA]</scope>
    <source>
        <strain evidence="1 2">ND6</strain>
    </source>
</reference>
<sequence length="51" mass="5692">MAGWRASATLERLPFLEVCSDENYRKCVEPKPRLPLASPARSACGQFPQRG</sequence>
<dbReference type="HOGENOM" id="CLU_3102810_0_0_6"/>
<name>I3UXA2_PSEPU</name>
<evidence type="ECO:0000313" key="2">
    <source>
        <dbReference type="Proteomes" id="UP000005268"/>
    </source>
</evidence>
<evidence type="ECO:0000313" key="1">
    <source>
        <dbReference type="EMBL" id="AFK70123.1"/>
    </source>
</evidence>
<protein>
    <submittedName>
        <fullName evidence="1">Uncharacterized protein</fullName>
    </submittedName>
</protein>
<proteinExistence type="predicted"/>
<dbReference type="Proteomes" id="UP000005268">
    <property type="component" value="Chromosome"/>
</dbReference>
<accession>I3UXA2</accession>